<dbReference type="GeneID" id="54998072"/>
<evidence type="ECO:0000313" key="2">
    <source>
        <dbReference type="Proteomes" id="UP000257597"/>
    </source>
</evidence>
<dbReference type="KEGG" id="vg:54998072"/>
<gene>
    <name evidence="1" type="primary">82</name>
    <name evidence="1" type="ORF">SEA_DAREDEVIL_82</name>
</gene>
<proteinExistence type="predicted"/>
<dbReference type="EMBL" id="MH590603">
    <property type="protein sequence ID" value="AXH70469.1"/>
    <property type="molecule type" value="Genomic_DNA"/>
</dbReference>
<sequence length="120" mass="13187">MEHAVIFTTHPTSEDIVLGPNAKLAELLAEHPSLREKIADPTAEVRYEYSVQLPDGELVSSTRLRAATTPADRFWTGDPAEAEDVLEQLIEIAAGIGVRGYDAKLVRRVLRISYSAAEEV</sequence>
<organism evidence="1 2">
    <name type="scientific">Gordonia phage Daredevil</name>
    <dbReference type="NCBI Taxonomy" id="2283286"/>
    <lineage>
        <taxon>Viruses</taxon>
        <taxon>Duplodnaviria</taxon>
        <taxon>Heunggongvirae</taxon>
        <taxon>Uroviricota</taxon>
        <taxon>Caudoviricetes</taxon>
        <taxon>Daredevilvirus</taxon>
        <taxon>Daredevilvirus daredevil</taxon>
    </lineage>
</organism>
<dbReference type="RefSeq" id="YP_009807196.1">
    <property type="nucleotide sequence ID" value="NC_048021.1"/>
</dbReference>
<reference evidence="2" key="1">
    <citation type="submission" date="2018-07" db="EMBL/GenBank/DDBJ databases">
        <authorList>
            <person name="Quirk P.G."/>
            <person name="Krulwich T.A."/>
        </authorList>
    </citation>
    <scope>NUCLEOTIDE SEQUENCE [LARGE SCALE GENOMIC DNA]</scope>
</reference>
<protein>
    <submittedName>
        <fullName evidence="1">Uncharacterized protein</fullName>
    </submittedName>
</protein>
<accession>A0A345MIT8</accession>
<name>A0A345MIT8_9CAUD</name>
<evidence type="ECO:0000313" key="1">
    <source>
        <dbReference type="EMBL" id="AXH70469.1"/>
    </source>
</evidence>
<keyword evidence="2" id="KW-1185">Reference proteome</keyword>
<dbReference type="Proteomes" id="UP000257597">
    <property type="component" value="Segment"/>
</dbReference>